<protein>
    <recommendedName>
        <fullName evidence="14">C2H2-type domain-containing protein</fullName>
    </recommendedName>
</protein>
<evidence type="ECO:0000256" key="6">
    <source>
        <dbReference type="ARBA" id="ARBA00022771"/>
    </source>
</evidence>
<keyword evidence="9" id="KW-0238">DNA-binding</keyword>
<dbReference type="Pfam" id="PF00096">
    <property type="entry name" value="zf-C2H2"/>
    <property type="match status" value="3"/>
</dbReference>
<keyword evidence="16" id="KW-1185">Reference proteome</keyword>
<dbReference type="InterPro" id="IPR013087">
    <property type="entry name" value="Znf_C2H2_type"/>
</dbReference>
<evidence type="ECO:0000256" key="3">
    <source>
        <dbReference type="ARBA" id="ARBA00006991"/>
    </source>
</evidence>
<reference evidence="15" key="2">
    <citation type="submission" date="2025-08" db="UniProtKB">
        <authorList>
            <consortium name="Ensembl"/>
        </authorList>
    </citation>
    <scope>IDENTIFICATION</scope>
</reference>
<evidence type="ECO:0000313" key="16">
    <source>
        <dbReference type="Proteomes" id="UP000265140"/>
    </source>
</evidence>
<evidence type="ECO:0000256" key="11">
    <source>
        <dbReference type="ARBA" id="ARBA00023242"/>
    </source>
</evidence>
<feature type="domain" description="C2H2-type" evidence="14">
    <location>
        <begin position="341"/>
        <end position="368"/>
    </location>
</feature>
<feature type="domain" description="C2H2-type" evidence="14">
    <location>
        <begin position="369"/>
        <end position="396"/>
    </location>
</feature>
<dbReference type="GO" id="GO:0000981">
    <property type="term" value="F:DNA-binding transcription factor activity, RNA polymerase II-specific"/>
    <property type="evidence" value="ECO:0007669"/>
    <property type="project" value="TreeGrafter"/>
</dbReference>
<dbReference type="Ensembl" id="ENSELUT00000088718.1">
    <property type="protein sequence ID" value="ENSELUP00000091738.1"/>
    <property type="gene ID" value="ENSELUG00000011348.3"/>
</dbReference>
<evidence type="ECO:0000259" key="14">
    <source>
        <dbReference type="PROSITE" id="PS50157"/>
    </source>
</evidence>
<dbReference type="FunFam" id="3.30.160.60:FF:000688">
    <property type="entry name" value="zinc finger protein 197 isoform X1"/>
    <property type="match status" value="1"/>
</dbReference>
<feature type="domain" description="C2H2-type" evidence="14">
    <location>
        <begin position="313"/>
        <end position="340"/>
    </location>
</feature>
<dbReference type="GO" id="GO:0008270">
    <property type="term" value="F:zinc ion binding"/>
    <property type="evidence" value="ECO:0007669"/>
    <property type="project" value="UniProtKB-KW"/>
</dbReference>
<comment type="function">
    <text evidence="1">May be involved in transcriptional regulation.</text>
</comment>
<dbReference type="GO" id="GO:0000978">
    <property type="term" value="F:RNA polymerase II cis-regulatory region sequence-specific DNA binding"/>
    <property type="evidence" value="ECO:0007669"/>
    <property type="project" value="TreeGrafter"/>
</dbReference>
<evidence type="ECO:0000256" key="8">
    <source>
        <dbReference type="ARBA" id="ARBA00023015"/>
    </source>
</evidence>
<evidence type="ECO:0000256" key="2">
    <source>
        <dbReference type="ARBA" id="ARBA00004123"/>
    </source>
</evidence>
<reference evidence="15" key="3">
    <citation type="submission" date="2025-09" db="UniProtKB">
        <authorList>
            <consortium name="Ensembl"/>
        </authorList>
    </citation>
    <scope>IDENTIFICATION</scope>
</reference>
<evidence type="ECO:0000256" key="5">
    <source>
        <dbReference type="ARBA" id="ARBA00022737"/>
    </source>
</evidence>
<dbReference type="Gene3D" id="3.30.160.60">
    <property type="entry name" value="Classic Zinc Finger"/>
    <property type="match status" value="4"/>
</dbReference>
<dbReference type="InterPro" id="IPR036236">
    <property type="entry name" value="Znf_C2H2_sf"/>
</dbReference>
<organism evidence="15 16">
    <name type="scientific">Esox lucius</name>
    <name type="common">Northern pike</name>
    <dbReference type="NCBI Taxonomy" id="8010"/>
    <lineage>
        <taxon>Eukaryota</taxon>
        <taxon>Metazoa</taxon>
        <taxon>Chordata</taxon>
        <taxon>Craniata</taxon>
        <taxon>Vertebrata</taxon>
        <taxon>Euteleostomi</taxon>
        <taxon>Actinopterygii</taxon>
        <taxon>Neopterygii</taxon>
        <taxon>Teleostei</taxon>
        <taxon>Protacanthopterygii</taxon>
        <taxon>Esociformes</taxon>
        <taxon>Esocidae</taxon>
        <taxon>Esox</taxon>
    </lineage>
</organism>
<dbReference type="PROSITE" id="PS00028">
    <property type="entry name" value="ZINC_FINGER_C2H2_1"/>
    <property type="match status" value="4"/>
</dbReference>
<keyword evidence="10" id="KW-0804">Transcription</keyword>
<evidence type="ECO:0000256" key="12">
    <source>
        <dbReference type="PROSITE-ProRule" id="PRU00042"/>
    </source>
</evidence>
<feature type="compositionally biased region" description="Basic and acidic residues" evidence="13">
    <location>
        <begin position="68"/>
        <end position="86"/>
    </location>
</feature>
<feature type="domain" description="C2H2-type" evidence="14">
    <location>
        <begin position="397"/>
        <end position="420"/>
    </location>
</feature>
<comment type="subcellular location">
    <subcellularLocation>
        <location evidence="2">Nucleus</location>
    </subcellularLocation>
</comment>
<keyword evidence="11" id="KW-0539">Nucleus</keyword>
<dbReference type="SMART" id="SM00355">
    <property type="entry name" value="ZnF_C2H2"/>
    <property type="match status" value="4"/>
</dbReference>
<keyword evidence="7" id="KW-0862">Zinc</keyword>
<keyword evidence="5" id="KW-0677">Repeat</keyword>
<comment type="similarity">
    <text evidence="3">Belongs to the krueppel C2H2-type zinc-finger protein family.</text>
</comment>
<evidence type="ECO:0000256" key="4">
    <source>
        <dbReference type="ARBA" id="ARBA00022723"/>
    </source>
</evidence>
<dbReference type="AlphaFoldDB" id="A0AAY5KRF4"/>
<keyword evidence="6 12" id="KW-0863">Zinc-finger</keyword>
<evidence type="ECO:0000256" key="10">
    <source>
        <dbReference type="ARBA" id="ARBA00023163"/>
    </source>
</evidence>
<dbReference type="RefSeq" id="XP_034150823.1">
    <property type="nucleotide sequence ID" value="XM_034294932.1"/>
</dbReference>
<accession>A0AAY5KRF4</accession>
<dbReference type="FunFam" id="3.30.160.60:FF:000966">
    <property type="entry name" value="ZFP90 zinc finger protein"/>
    <property type="match status" value="1"/>
</dbReference>
<proteinExistence type="inferred from homology"/>
<dbReference type="GeneTree" id="ENSGT01150000286934"/>
<dbReference type="GO" id="GO:0005634">
    <property type="term" value="C:nucleus"/>
    <property type="evidence" value="ECO:0007669"/>
    <property type="project" value="UniProtKB-SubCell"/>
</dbReference>
<dbReference type="FunFam" id="3.30.160.60:FF:000060">
    <property type="entry name" value="zinc finger protein 436"/>
    <property type="match status" value="1"/>
</dbReference>
<dbReference type="PROSITE" id="PS50157">
    <property type="entry name" value="ZINC_FINGER_C2H2_2"/>
    <property type="match status" value="4"/>
</dbReference>
<evidence type="ECO:0000256" key="9">
    <source>
        <dbReference type="ARBA" id="ARBA00023125"/>
    </source>
</evidence>
<dbReference type="PANTHER" id="PTHR23226">
    <property type="entry name" value="ZINC FINGER AND SCAN DOMAIN-CONTAINING"/>
    <property type="match status" value="1"/>
</dbReference>
<evidence type="ECO:0000256" key="1">
    <source>
        <dbReference type="ARBA" id="ARBA00003767"/>
    </source>
</evidence>
<evidence type="ECO:0000256" key="7">
    <source>
        <dbReference type="ARBA" id="ARBA00022833"/>
    </source>
</evidence>
<evidence type="ECO:0000256" key="13">
    <source>
        <dbReference type="SAM" id="MobiDB-lite"/>
    </source>
</evidence>
<name>A0AAY5KRF4_ESOLU</name>
<keyword evidence="8" id="KW-0805">Transcription regulation</keyword>
<dbReference type="GeneID" id="105023391"/>
<feature type="region of interest" description="Disordered" evidence="13">
    <location>
        <begin position="68"/>
        <end position="93"/>
    </location>
</feature>
<sequence length="442" mass="49058">MSAIYSFHEQLVSIMDALSKTAVSEISKLVDIESKVLKLEITRGRNEIAVLTEKLQLMESLIWIGRGHRQDGTTDSRTKTPTRAREGSVNGSFGRPLPELSVPAIKSESSWENICPPQDSQGIQRAEDGSRVLETVWAGFKLMLQQYLCTGGSGLDRWTNLDHTAPTAVMRDQPELIVIKEEASLVDIWDGGPKTELMNKKGAAKSVETDAGCLNGLQHCPDDSDNQPTHAESQVNHSNLASSIVQLEGLDTQWTPPACSQSENAQQVTSAAQTNYATGNSCGGITNFSPQSSSVAKLNMKIHSLRTSGTKRFGCMQCGKSFRCYSQLEIHQRSHTGEKPYRCQLCGKRYAQKGHLYTHQRTHTGEKPYRCLDCGKSFIQKCTLDMHKRTHTGEKPYVCMKCGKGFTKNCNLKKHMGVHTEFSMHFSRESRGPVYKSTEGQH</sequence>
<reference evidence="15 16" key="1">
    <citation type="submission" date="2020-02" db="EMBL/GenBank/DDBJ databases">
        <title>Esox lucius (northern pike) genome, fEsoLuc1, primary haplotype.</title>
        <authorList>
            <person name="Myers G."/>
            <person name="Karagic N."/>
            <person name="Meyer A."/>
            <person name="Pippel M."/>
            <person name="Reichard M."/>
            <person name="Winkler S."/>
            <person name="Tracey A."/>
            <person name="Sims Y."/>
            <person name="Howe K."/>
            <person name="Rhie A."/>
            <person name="Formenti G."/>
            <person name="Durbin R."/>
            <person name="Fedrigo O."/>
            <person name="Jarvis E.D."/>
        </authorList>
    </citation>
    <scope>NUCLEOTIDE SEQUENCE [LARGE SCALE GENOMIC DNA]</scope>
</reference>
<dbReference type="Proteomes" id="UP000265140">
    <property type="component" value="Chromosome 11"/>
</dbReference>
<dbReference type="FunFam" id="3.30.160.60:FF:002343">
    <property type="entry name" value="Zinc finger protein 33A"/>
    <property type="match status" value="1"/>
</dbReference>
<evidence type="ECO:0000313" key="15">
    <source>
        <dbReference type="Ensembl" id="ENSELUP00000091738.1"/>
    </source>
</evidence>
<keyword evidence="4" id="KW-0479">Metal-binding</keyword>
<dbReference type="SUPFAM" id="SSF57667">
    <property type="entry name" value="beta-beta-alpha zinc fingers"/>
    <property type="match status" value="2"/>
</dbReference>
<dbReference type="PANTHER" id="PTHR23226:SF397">
    <property type="entry name" value="C2H2-TYPE DOMAIN-CONTAINING PROTEIN"/>
    <property type="match status" value="1"/>
</dbReference>